<evidence type="ECO:0000259" key="9">
    <source>
        <dbReference type="PROSITE" id="PS50109"/>
    </source>
</evidence>
<evidence type="ECO:0000256" key="2">
    <source>
        <dbReference type="ARBA" id="ARBA00004370"/>
    </source>
</evidence>
<keyword evidence="5" id="KW-0808">Transferase</keyword>
<protein>
    <recommendedName>
        <fullName evidence="3">histidine kinase</fullName>
        <ecNumber evidence="3">2.7.13.3</ecNumber>
    </recommendedName>
</protein>
<dbReference type="InterPro" id="IPR050482">
    <property type="entry name" value="Sensor_HK_TwoCompSys"/>
</dbReference>
<comment type="catalytic activity">
    <reaction evidence="1">
        <text>ATP + protein L-histidine = ADP + protein N-phospho-L-histidine.</text>
        <dbReference type="EC" id="2.7.13.3"/>
    </reaction>
</comment>
<dbReference type="Pfam" id="PF07730">
    <property type="entry name" value="HisKA_3"/>
    <property type="match status" value="1"/>
</dbReference>
<dbReference type="Pfam" id="PF02518">
    <property type="entry name" value="HATPase_c"/>
    <property type="match status" value="1"/>
</dbReference>
<evidence type="ECO:0000256" key="5">
    <source>
        <dbReference type="ARBA" id="ARBA00022679"/>
    </source>
</evidence>
<dbReference type="PROSITE" id="PS50109">
    <property type="entry name" value="HIS_KIN"/>
    <property type="match status" value="1"/>
</dbReference>
<dbReference type="CDD" id="cd16917">
    <property type="entry name" value="HATPase_UhpB-NarQ-NarX-like"/>
    <property type="match status" value="1"/>
</dbReference>
<dbReference type="InterPro" id="IPR036890">
    <property type="entry name" value="HATPase_C_sf"/>
</dbReference>
<evidence type="ECO:0000313" key="11">
    <source>
        <dbReference type="EMBL" id="SES95180.1"/>
    </source>
</evidence>
<comment type="subcellular location">
    <subcellularLocation>
        <location evidence="2">Membrane</location>
    </subcellularLocation>
</comment>
<accession>A0A1I0ALC0</accession>
<dbReference type="SMART" id="SM00387">
    <property type="entry name" value="HATPase_c"/>
    <property type="match status" value="1"/>
</dbReference>
<evidence type="ECO:0000256" key="6">
    <source>
        <dbReference type="ARBA" id="ARBA00022777"/>
    </source>
</evidence>
<dbReference type="GO" id="GO:0000155">
    <property type="term" value="F:phosphorelay sensor kinase activity"/>
    <property type="evidence" value="ECO:0007669"/>
    <property type="project" value="InterPro"/>
</dbReference>
<keyword evidence="4" id="KW-0597">Phosphoprotein</keyword>
<dbReference type="GO" id="GO:0046983">
    <property type="term" value="F:protein dimerization activity"/>
    <property type="evidence" value="ECO:0007669"/>
    <property type="project" value="InterPro"/>
</dbReference>
<dbReference type="Proteomes" id="UP000199180">
    <property type="component" value="Unassembled WGS sequence"/>
</dbReference>
<name>A0A1I0ALC0_9RHOB</name>
<evidence type="ECO:0000259" key="10">
    <source>
        <dbReference type="PROSITE" id="PS50885"/>
    </source>
</evidence>
<evidence type="ECO:0000256" key="8">
    <source>
        <dbReference type="SAM" id="Phobius"/>
    </source>
</evidence>
<sequence>MPGCANLRAMTRFGLTSRLLLVILAVQLALFAALAVVRVNGLRGEIAAESRLAAQTARSLVLATVGTMQGAVPPDRVMALLPDRLVPPRHTRIGVLDPRDGTVRQPVAPPETYDPAPAWFAALVAPAPLETRLPVSLQGRLRGFVYIGTDPGAEIAAAWRSLRAMLGLAAFAAVAQTALIWLATRRALRPVALIAARLGDLRRGDLSARVGPIAQPDLSPVADGVDELAAALQQAQAQTAHLQRQVIGRADAERKSIARDLHDEMGPCLFGLRVEADALHEAAPSQAIRDHAIAISTIAEEIARVNRALLDDLRPVAIGQLPLAGVLTDYVEDLQRRFGHVRFELDLMPGLPEPDEATALTLFRILQEGTTNALRHSGARGVTIRLWTDPADWRMILADDGQGMAADHREGTGLTGMRERITALGGSLGLSSTPNGTTLDARLPRWQGAEGQPA</sequence>
<dbReference type="EC" id="2.7.13.3" evidence="3"/>
<keyword evidence="8" id="KW-0812">Transmembrane</keyword>
<keyword evidence="8" id="KW-0472">Membrane</keyword>
<gene>
    <name evidence="11" type="ORF">SAMN04489858_102286</name>
</gene>
<organism evidence="11 12">
    <name type="scientific">Paracoccus homiensis</name>
    <dbReference type="NCBI Taxonomy" id="364199"/>
    <lineage>
        <taxon>Bacteria</taxon>
        <taxon>Pseudomonadati</taxon>
        <taxon>Pseudomonadota</taxon>
        <taxon>Alphaproteobacteria</taxon>
        <taxon>Rhodobacterales</taxon>
        <taxon>Paracoccaceae</taxon>
        <taxon>Paracoccus</taxon>
    </lineage>
</organism>
<dbReference type="Gene3D" id="6.10.340.10">
    <property type="match status" value="1"/>
</dbReference>
<keyword evidence="8" id="KW-1133">Transmembrane helix</keyword>
<feature type="domain" description="HAMP" evidence="10">
    <location>
        <begin position="185"/>
        <end position="237"/>
    </location>
</feature>
<dbReference type="EMBL" id="FOHO01000002">
    <property type="protein sequence ID" value="SES95180.1"/>
    <property type="molecule type" value="Genomic_DNA"/>
</dbReference>
<reference evidence="11 12" key="1">
    <citation type="submission" date="2016-10" db="EMBL/GenBank/DDBJ databases">
        <authorList>
            <person name="de Groot N.N."/>
        </authorList>
    </citation>
    <scope>NUCLEOTIDE SEQUENCE [LARGE SCALE GENOMIC DNA]</scope>
    <source>
        <strain evidence="11 12">DSM 17862</strain>
    </source>
</reference>
<keyword evidence="6 11" id="KW-0418">Kinase</keyword>
<feature type="domain" description="Histidine kinase" evidence="9">
    <location>
        <begin position="260"/>
        <end position="447"/>
    </location>
</feature>
<feature type="transmembrane region" description="Helical" evidence="8">
    <location>
        <begin position="164"/>
        <end position="183"/>
    </location>
</feature>
<dbReference type="InterPro" id="IPR003594">
    <property type="entry name" value="HATPase_dom"/>
</dbReference>
<evidence type="ECO:0000256" key="4">
    <source>
        <dbReference type="ARBA" id="ARBA00022553"/>
    </source>
</evidence>
<dbReference type="PROSITE" id="PS50885">
    <property type="entry name" value="HAMP"/>
    <property type="match status" value="1"/>
</dbReference>
<proteinExistence type="predicted"/>
<dbReference type="Gene3D" id="1.20.5.1930">
    <property type="match status" value="1"/>
</dbReference>
<evidence type="ECO:0000256" key="3">
    <source>
        <dbReference type="ARBA" id="ARBA00012438"/>
    </source>
</evidence>
<dbReference type="STRING" id="364199.SAMN04489858_102286"/>
<dbReference type="AlphaFoldDB" id="A0A1I0ALC0"/>
<dbReference type="InterPro" id="IPR005467">
    <property type="entry name" value="His_kinase_dom"/>
</dbReference>
<evidence type="ECO:0000256" key="7">
    <source>
        <dbReference type="ARBA" id="ARBA00023012"/>
    </source>
</evidence>
<dbReference type="PANTHER" id="PTHR24421">
    <property type="entry name" value="NITRATE/NITRITE SENSOR PROTEIN NARX-RELATED"/>
    <property type="match status" value="1"/>
</dbReference>
<evidence type="ECO:0000313" key="12">
    <source>
        <dbReference type="Proteomes" id="UP000199180"/>
    </source>
</evidence>
<dbReference type="Gene3D" id="3.30.565.10">
    <property type="entry name" value="Histidine kinase-like ATPase, C-terminal domain"/>
    <property type="match status" value="1"/>
</dbReference>
<dbReference type="PANTHER" id="PTHR24421:SF58">
    <property type="entry name" value="SIGNAL TRANSDUCTION HISTIDINE-PROTEIN KINASE_PHOSPHATASE UHPB"/>
    <property type="match status" value="1"/>
</dbReference>
<dbReference type="InterPro" id="IPR003660">
    <property type="entry name" value="HAMP_dom"/>
</dbReference>
<dbReference type="GO" id="GO:0016020">
    <property type="term" value="C:membrane"/>
    <property type="evidence" value="ECO:0007669"/>
    <property type="project" value="UniProtKB-SubCell"/>
</dbReference>
<dbReference type="InterPro" id="IPR011712">
    <property type="entry name" value="Sig_transdc_His_kin_sub3_dim/P"/>
</dbReference>
<evidence type="ECO:0000256" key="1">
    <source>
        <dbReference type="ARBA" id="ARBA00000085"/>
    </source>
</evidence>
<keyword evidence="12" id="KW-1185">Reference proteome</keyword>
<dbReference type="SUPFAM" id="SSF55874">
    <property type="entry name" value="ATPase domain of HSP90 chaperone/DNA topoisomerase II/histidine kinase"/>
    <property type="match status" value="1"/>
</dbReference>
<keyword evidence="7" id="KW-0902">Two-component regulatory system</keyword>